<keyword evidence="5" id="KW-0227">DNA damage</keyword>
<dbReference type="AlphaFoldDB" id="A0A2G8SV69"/>
<dbReference type="NCBIfam" id="TIGR00587">
    <property type="entry name" value="nfo"/>
    <property type="match status" value="1"/>
</dbReference>
<dbReference type="GO" id="GO:0005634">
    <property type="term" value="C:nucleus"/>
    <property type="evidence" value="ECO:0007669"/>
    <property type="project" value="TreeGrafter"/>
</dbReference>
<evidence type="ECO:0000313" key="11">
    <source>
        <dbReference type="EMBL" id="PIL37666.1"/>
    </source>
</evidence>
<dbReference type="Gene3D" id="3.20.20.150">
    <property type="entry name" value="Divalent-metal-dependent TIM barrel enzymes"/>
    <property type="match status" value="1"/>
</dbReference>
<evidence type="ECO:0000256" key="5">
    <source>
        <dbReference type="ARBA" id="ARBA00022763"/>
    </source>
</evidence>
<evidence type="ECO:0000256" key="6">
    <source>
        <dbReference type="ARBA" id="ARBA00022801"/>
    </source>
</evidence>
<dbReference type="GO" id="GO:0005739">
    <property type="term" value="C:mitochondrion"/>
    <property type="evidence" value="ECO:0007669"/>
    <property type="project" value="TreeGrafter"/>
</dbReference>
<feature type="compositionally biased region" description="Low complexity" evidence="9">
    <location>
        <begin position="8"/>
        <end position="17"/>
    </location>
</feature>
<keyword evidence="12" id="KW-1185">Reference proteome</keyword>
<dbReference type="GO" id="GO:0008270">
    <property type="term" value="F:zinc ion binding"/>
    <property type="evidence" value="ECO:0007669"/>
    <property type="project" value="InterPro"/>
</dbReference>
<evidence type="ECO:0000256" key="2">
    <source>
        <dbReference type="ARBA" id="ARBA00005340"/>
    </source>
</evidence>
<dbReference type="GO" id="GO:0003906">
    <property type="term" value="F:DNA-(apurinic or apyrimidinic site) endonuclease activity"/>
    <property type="evidence" value="ECO:0007669"/>
    <property type="project" value="TreeGrafter"/>
</dbReference>
<evidence type="ECO:0000256" key="8">
    <source>
        <dbReference type="ARBA" id="ARBA00023204"/>
    </source>
</evidence>
<keyword evidence="6" id="KW-0378">Hydrolase</keyword>
<dbReference type="PROSITE" id="PS00730">
    <property type="entry name" value="AP_NUCLEASE_F2_2"/>
    <property type="match status" value="1"/>
</dbReference>
<dbReference type="FunFam" id="3.20.20.150:FF:000001">
    <property type="entry name" value="Probable endonuclease 4"/>
    <property type="match status" value="1"/>
</dbReference>
<evidence type="ECO:0000256" key="9">
    <source>
        <dbReference type="SAM" id="MobiDB-lite"/>
    </source>
</evidence>
<dbReference type="PANTHER" id="PTHR21445:SF0">
    <property type="entry name" value="APURINIC-APYRIMIDINIC ENDONUCLEASE"/>
    <property type="match status" value="1"/>
</dbReference>
<dbReference type="STRING" id="1077348.A0A2G8SV69"/>
<dbReference type="NCBIfam" id="NF002199">
    <property type="entry name" value="PRK01060.1-4"/>
    <property type="match status" value="1"/>
</dbReference>
<evidence type="ECO:0000256" key="7">
    <source>
        <dbReference type="ARBA" id="ARBA00022833"/>
    </source>
</evidence>
<dbReference type="Proteomes" id="UP000230002">
    <property type="component" value="Unassembled WGS sequence"/>
</dbReference>
<dbReference type="GO" id="GO:0008081">
    <property type="term" value="F:phosphoric diester hydrolase activity"/>
    <property type="evidence" value="ECO:0007669"/>
    <property type="project" value="TreeGrafter"/>
</dbReference>
<dbReference type="PROSITE" id="PS00731">
    <property type="entry name" value="AP_NUCLEASE_F2_3"/>
    <property type="match status" value="1"/>
</dbReference>
<name>A0A2G8SV69_9APHY</name>
<organism evidence="11 12">
    <name type="scientific">Ganoderma sinense ZZ0214-1</name>
    <dbReference type="NCBI Taxonomy" id="1077348"/>
    <lineage>
        <taxon>Eukaryota</taxon>
        <taxon>Fungi</taxon>
        <taxon>Dikarya</taxon>
        <taxon>Basidiomycota</taxon>
        <taxon>Agaricomycotina</taxon>
        <taxon>Agaricomycetes</taxon>
        <taxon>Polyporales</taxon>
        <taxon>Polyporaceae</taxon>
        <taxon>Ganoderma</taxon>
    </lineage>
</organism>
<comment type="caution">
    <text evidence="11">The sequence shown here is derived from an EMBL/GenBank/DDBJ whole genome shotgun (WGS) entry which is preliminary data.</text>
</comment>
<evidence type="ECO:0000256" key="1">
    <source>
        <dbReference type="ARBA" id="ARBA00001947"/>
    </source>
</evidence>
<dbReference type="PANTHER" id="PTHR21445">
    <property type="entry name" value="ENDONUCLEASE IV ENDODEOXYRIBONUCLEASE IV"/>
    <property type="match status" value="1"/>
</dbReference>
<gene>
    <name evidence="11" type="ORF">GSI_01360</name>
</gene>
<feature type="compositionally biased region" description="Basic and acidic residues" evidence="9">
    <location>
        <begin position="400"/>
        <end position="409"/>
    </location>
</feature>
<evidence type="ECO:0000259" key="10">
    <source>
        <dbReference type="Pfam" id="PF01261"/>
    </source>
</evidence>
<dbReference type="Pfam" id="PF01261">
    <property type="entry name" value="AP_endonuc_2"/>
    <property type="match status" value="1"/>
</dbReference>
<feature type="compositionally biased region" description="Acidic residues" evidence="9">
    <location>
        <begin position="459"/>
        <end position="474"/>
    </location>
</feature>
<keyword evidence="7" id="KW-0862">Zinc</keyword>
<protein>
    <recommendedName>
        <fullName evidence="3">Apurinic-apyrimidinic endonuclease 1</fullName>
    </recommendedName>
</protein>
<sequence>MALRRSSRIATTIASTTKQAARSAVFTATSPLSSLSPDPDDKPRPTKRKRNNVKADAASGEDDESAPTTQKRTRRRRSPPPEPTPDDFAPRVENRWKIGPHVSSSGGVENSVINAAAVGANAFAIFLKSQRKWESNALKEESVTKFKARMKAFGYSPSHVLPHGSYLVNLGNPDKEKREKSYACFVDDLKRCEELGLQLYNFHPGSTVGAATIEQSMALIAECINRAHKETEYAVIVLENMAGAGNIVGSRFSELGDIIRQVDDKTRVGVCLDTCHMFAAGYDITTKDGWAATMAEFERDVGLSYLRGMHINDSKAPLASKKDRHENIGLGHLGLRTFAHILSDPRTRDMPLILETPAYDAPVGKEKLAWEGMGVWRTEVSVLNRLSGCCSSPLEAEDETPARPAREGEGEIGESEYEGWREEVHEAVKTASKARDAKGRKVDGAGKKARKGKRRKGDEEDAEDEDDDSCGEDH</sequence>
<dbReference type="InterPro" id="IPR036237">
    <property type="entry name" value="Xyl_isomerase-like_sf"/>
</dbReference>
<comment type="cofactor">
    <cofactor evidence="1">
        <name>Zn(2+)</name>
        <dbReference type="ChEBI" id="CHEBI:29105"/>
    </cofactor>
</comment>
<comment type="similarity">
    <text evidence="2">Belongs to the AP endonuclease 2 family.</text>
</comment>
<dbReference type="SUPFAM" id="SSF51658">
    <property type="entry name" value="Xylose isomerase-like"/>
    <property type="match status" value="1"/>
</dbReference>
<keyword evidence="4" id="KW-0479">Metal-binding</keyword>
<dbReference type="InterPro" id="IPR018246">
    <property type="entry name" value="AP_endonuc_F2_Zn_BS"/>
</dbReference>
<keyword evidence="8" id="KW-0234">DNA repair</keyword>
<feature type="domain" description="Xylose isomerase-like TIM barrel" evidence="10">
    <location>
        <begin position="114"/>
        <end position="377"/>
    </location>
</feature>
<reference evidence="11 12" key="1">
    <citation type="journal article" date="2015" name="Sci. Rep.">
        <title>Chromosome-level genome map provides insights into diverse defense mechanisms in the medicinal fungus Ganoderma sinense.</title>
        <authorList>
            <person name="Zhu Y."/>
            <person name="Xu J."/>
            <person name="Sun C."/>
            <person name="Zhou S."/>
            <person name="Xu H."/>
            <person name="Nelson D.R."/>
            <person name="Qian J."/>
            <person name="Song J."/>
            <person name="Luo H."/>
            <person name="Xiang L."/>
            <person name="Li Y."/>
            <person name="Xu Z."/>
            <person name="Ji A."/>
            <person name="Wang L."/>
            <person name="Lu S."/>
            <person name="Hayward A."/>
            <person name="Sun W."/>
            <person name="Li X."/>
            <person name="Schwartz D.C."/>
            <person name="Wang Y."/>
            <person name="Chen S."/>
        </authorList>
    </citation>
    <scope>NUCLEOTIDE SEQUENCE [LARGE SCALE GENOMIC DNA]</scope>
    <source>
        <strain evidence="11 12">ZZ0214-1</strain>
    </source>
</reference>
<dbReference type="GO" id="GO:0003677">
    <property type="term" value="F:DNA binding"/>
    <property type="evidence" value="ECO:0007669"/>
    <property type="project" value="InterPro"/>
</dbReference>
<evidence type="ECO:0000313" key="12">
    <source>
        <dbReference type="Proteomes" id="UP000230002"/>
    </source>
</evidence>
<dbReference type="SMART" id="SM00518">
    <property type="entry name" value="AP2Ec"/>
    <property type="match status" value="1"/>
</dbReference>
<dbReference type="HAMAP" id="MF_00152">
    <property type="entry name" value="Nfo"/>
    <property type="match status" value="1"/>
</dbReference>
<dbReference type="InterPro" id="IPR001719">
    <property type="entry name" value="AP_endonuc_2"/>
</dbReference>
<evidence type="ECO:0000256" key="3">
    <source>
        <dbReference type="ARBA" id="ARBA00021759"/>
    </source>
</evidence>
<dbReference type="PROSITE" id="PS51432">
    <property type="entry name" value="AP_NUCLEASE_F2_4"/>
    <property type="match status" value="1"/>
</dbReference>
<dbReference type="InterPro" id="IPR013022">
    <property type="entry name" value="Xyl_isomerase-like_TIM-brl"/>
</dbReference>
<accession>A0A2G8SV69</accession>
<dbReference type="OrthoDB" id="7663182at2759"/>
<feature type="region of interest" description="Disordered" evidence="9">
    <location>
        <begin position="1"/>
        <end position="92"/>
    </location>
</feature>
<feature type="region of interest" description="Disordered" evidence="9">
    <location>
        <begin position="392"/>
        <end position="474"/>
    </location>
</feature>
<dbReference type="GO" id="GO:0006284">
    <property type="term" value="P:base-excision repair"/>
    <property type="evidence" value="ECO:0007669"/>
    <property type="project" value="TreeGrafter"/>
</dbReference>
<proteinExistence type="inferred from homology"/>
<evidence type="ECO:0000256" key="4">
    <source>
        <dbReference type="ARBA" id="ARBA00022723"/>
    </source>
</evidence>
<dbReference type="CDD" id="cd00019">
    <property type="entry name" value="AP2Ec"/>
    <property type="match status" value="1"/>
</dbReference>
<feature type="compositionally biased region" description="Basic and acidic residues" evidence="9">
    <location>
        <begin position="418"/>
        <end position="446"/>
    </location>
</feature>
<dbReference type="EMBL" id="AYKW01000001">
    <property type="protein sequence ID" value="PIL37666.1"/>
    <property type="molecule type" value="Genomic_DNA"/>
</dbReference>